<evidence type="ECO:0000313" key="16">
    <source>
        <dbReference type="EMBL" id="KAK8867403.1"/>
    </source>
</evidence>
<evidence type="ECO:0000256" key="13">
    <source>
        <dbReference type="SAM" id="MobiDB-lite"/>
    </source>
</evidence>
<dbReference type="InterPro" id="IPR003593">
    <property type="entry name" value="AAA+_ATPase"/>
</dbReference>
<dbReference type="PROSITE" id="PS00674">
    <property type="entry name" value="AAA"/>
    <property type="match status" value="1"/>
</dbReference>
<evidence type="ECO:0000256" key="12">
    <source>
        <dbReference type="RuleBase" id="RU003651"/>
    </source>
</evidence>
<dbReference type="Pfam" id="PF25426">
    <property type="entry name" value="AAA_lid_BCS1"/>
    <property type="match status" value="1"/>
</dbReference>
<reference evidence="16 17" key="1">
    <citation type="journal article" date="2024" name="IMA Fungus">
        <title>Apiospora arundinis, a panoply of carbohydrate-active enzymes and secondary metabolites.</title>
        <authorList>
            <person name="Sorensen T."/>
            <person name="Petersen C."/>
            <person name="Muurmann A.T."/>
            <person name="Christiansen J.V."/>
            <person name="Brundto M.L."/>
            <person name="Overgaard C.K."/>
            <person name="Boysen A.T."/>
            <person name="Wollenberg R.D."/>
            <person name="Larsen T.O."/>
            <person name="Sorensen J.L."/>
            <person name="Nielsen K.L."/>
            <person name="Sondergaard T.E."/>
        </authorList>
    </citation>
    <scope>NUCLEOTIDE SEQUENCE [LARGE SCALE GENOMIC DNA]</scope>
    <source>
        <strain evidence="16 17">AAU 773</strain>
    </source>
</reference>
<keyword evidence="6" id="KW-0378">Hydrolase</keyword>
<dbReference type="InterPro" id="IPR003960">
    <property type="entry name" value="ATPase_AAA_CS"/>
</dbReference>
<evidence type="ECO:0000256" key="9">
    <source>
        <dbReference type="ARBA" id="ARBA00023128"/>
    </source>
</evidence>
<dbReference type="Pfam" id="PF08740">
    <property type="entry name" value="BCS1_N"/>
    <property type="match status" value="1"/>
</dbReference>
<gene>
    <name evidence="16" type="ORF">PGQ11_005981</name>
</gene>
<evidence type="ECO:0000256" key="6">
    <source>
        <dbReference type="ARBA" id="ARBA00022801"/>
    </source>
</evidence>
<feature type="region of interest" description="Disordered" evidence="13">
    <location>
        <begin position="651"/>
        <end position="672"/>
    </location>
</feature>
<evidence type="ECO:0000259" key="15">
    <source>
        <dbReference type="SMART" id="SM01024"/>
    </source>
</evidence>
<protein>
    <recommendedName>
        <fullName evidence="18">Mitochondrial chaperone bcs1</fullName>
    </recommendedName>
</protein>
<feature type="domain" description="AAA+ ATPase" evidence="14">
    <location>
        <begin position="276"/>
        <end position="457"/>
    </location>
</feature>
<dbReference type="PANTHER" id="PTHR23070">
    <property type="entry name" value="BCS1 AAA-TYPE ATPASE"/>
    <property type="match status" value="1"/>
</dbReference>
<keyword evidence="4 12" id="KW-0547">Nucleotide-binding</keyword>
<dbReference type="Pfam" id="PF00004">
    <property type="entry name" value="AAA"/>
    <property type="match status" value="2"/>
</dbReference>
<keyword evidence="7 12" id="KW-0067">ATP-binding</keyword>
<evidence type="ECO:0000256" key="2">
    <source>
        <dbReference type="ARBA" id="ARBA00007448"/>
    </source>
</evidence>
<evidence type="ECO:0000256" key="11">
    <source>
        <dbReference type="ARBA" id="ARBA00048778"/>
    </source>
</evidence>
<dbReference type="Gene3D" id="3.40.50.300">
    <property type="entry name" value="P-loop containing nucleotide triphosphate hydrolases"/>
    <property type="match status" value="1"/>
</dbReference>
<dbReference type="SUPFAM" id="SSF52540">
    <property type="entry name" value="P-loop containing nucleoside triphosphate hydrolases"/>
    <property type="match status" value="1"/>
</dbReference>
<evidence type="ECO:0000256" key="3">
    <source>
        <dbReference type="ARBA" id="ARBA00022692"/>
    </source>
</evidence>
<keyword evidence="3" id="KW-0812">Transmembrane</keyword>
<dbReference type="CDD" id="cd01763">
    <property type="entry name" value="Ubl_SUMO_like"/>
    <property type="match status" value="1"/>
</dbReference>
<feature type="domain" description="BCS1 N-terminal" evidence="15">
    <location>
        <begin position="68"/>
        <end position="243"/>
    </location>
</feature>
<evidence type="ECO:0000256" key="1">
    <source>
        <dbReference type="ARBA" id="ARBA00004434"/>
    </source>
</evidence>
<evidence type="ECO:0000256" key="5">
    <source>
        <dbReference type="ARBA" id="ARBA00022792"/>
    </source>
</evidence>
<dbReference type="InterPro" id="IPR057495">
    <property type="entry name" value="AAA_lid_BCS1"/>
</dbReference>
<organism evidence="16 17">
    <name type="scientific">Apiospora arundinis</name>
    <dbReference type="NCBI Taxonomy" id="335852"/>
    <lineage>
        <taxon>Eukaryota</taxon>
        <taxon>Fungi</taxon>
        <taxon>Dikarya</taxon>
        <taxon>Ascomycota</taxon>
        <taxon>Pezizomycotina</taxon>
        <taxon>Sordariomycetes</taxon>
        <taxon>Xylariomycetidae</taxon>
        <taxon>Amphisphaeriales</taxon>
        <taxon>Apiosporaceae</taxon>
        <taxon>Apiospora</taxon>
    </lineage>
</organism>
<dbReference type="InterPro" id="IPR003959">
    <property type="entry name" value="ATPase_AAA_core"/>
</dbReference>
<sequence>MDTTTTMIGPQPRPGKTRSRLFGQSADGGGGGSIMRTVLLRHFDGAQVATALTTVDLAFNMYHYASDTILAVWNWVIRHCVVTVEITYSSELKQSVLTYVGDKVLARRHPTELLAHVTQRKPGDLDFERFEAADGGNDGLSRPRAVRFVPKFRSVWFFHKRCLLMVRSSSVTTCDENVNDYADIQEDLTIVCLGVSSEPIAEFLDTCRELYDKKRETYITTFGNSGGHWSQKLSKVPRPLSSVHLVESVKEELVNDIRSYLDVRTQRRYHVRNIPYRRGYLFYGPPGTGKTTLSEAIAGVFQLNIYAIDLSSVLSDKDLARLFQALPQRCIVLLEDIDVAGLVRDKDSTKVIAASSLLSTPPPPPPPFPPFPHPNAMINAAAMSPDQTPLFPPPPIFNRPKPRATGCTLSGVLQALDGVGSQEGRIVIMTTNRPEDLDDALIRPGRVDKKVRLGRADRDCARDMFIRMFEPNIAANSTNGLGGKKLLLEAPPTCCDMCPTLDLDKIRVLAAEFARQVPEDMFSPGQLQGFFQMHLECPQGAIAQIADWIEQEKRPQFEETVLNICVRNSGNGSNGAGLTPDETWYRLKPKDTLEAIFSDLERRLVQGGEGGSASPDLKIRLAYREARVHRNDTPESLKLKENDRVELFLEPAKSNGHATEEEIKSLSTKNNT</sequence>
<dbReference type="SMART" id="SM00382">
    <property type="entry name" value="AAA"/>
    <property type="match status" value="1"/>
</dbReference>
<comment type="similarity">
    <text evidence="2">Belongs to the AAA ATPase family. BCS1 subfamily.</text>
</comment>
<feature type="region of interest" description="Disordered" evidence="13">
    <location>
        <begin position="1"/>
        <end position="23"/>
    </location>
</feature>
<dbReference type="InterPro" id="IPR027417">
    <property type="entry name" value="P-loop_NTPase"/>
</dbReference>
<evidence type="ECO:0000259" key="14">
    <source>
        <dbReference type="SMART" id="SM00382"/>
    </source>
</evidence>
<dbReference type="InterPro" id="IPR014851">
    <property type="entry name" value="BCS1_N"/>
</dbReference>
<keyword evidence="17" id="KW-1185">Reference proteome</keyword>
<dbReference type="EMBL" id="JAPCWZ010000004">
    <property type="protein sequence ID" value="KAK8867403.1"/>
    <property type="molecule type" value="Genomic_DNA"/>
</dbReference>
<evidence type="ECO:0000256" key="8">
    <source>
        <dbReference type="ARBA" id="ARBA00022989"/>
    </source>
</evidence>
<keyword evidence="8" id="KW-1133">Transmembrane helix</keyword>
<proteinExistence type="inferred from homology"/>
<evidence type="ECO:0008006" key="18">
    <source>
        <dbReference type="Google" id="ProtNLM"/>
    </source>
</evidence>
<evidence type="ECO:0000313" key="17">
    <source>
        <dbReference type="Proteomes" id="UP001390339"/>
    </source>
</evidence>
<dbReference type="Gene3D" id="3.10.20.90">
    <property type="entry name" value="Phosphatidylinositol 3-kinase Catalytic Subunit, Chain A, domain 1"/>
    <property type="match status" value="1"/>
</dbReference>
<dbReference type="SMART" id="SM01024">
    <property type="entry name" value="BCS1_N"/>
    <property type="match status" value="1"/>
</dbReference>
<comment type="catalytic activity">
    <reaction evidence="11">
        <text>ATP + H2O = ADP + phosphate + H(+)</text>
        <dbReference type="Rhea" id="RHEA:13065"/>
        <dbReference type="ChEBI" id="CHEBI:15377"/>
        <dbReference type="ChEBI" id="CHEBI:15378"/>
        <dbReference type="ChEBI" id="CHEBI:30616"/>
        <dbReference type="ChEBI" id="CHEBI:43474"/>
        <dbReference type="ChEBI" id="CHEBI:456216"/>
    </reaction>
    <physiologicalReaction direction="left-to-right" evidence="11">
        <dbReference type="Rhea" id="RHEA:13066"/>
    </physiologicalReaction>
</comment>
<keyword evidence="9" id="KW-0496">Mitochondrion</keyword>
<name>A0ABR2IR85_9PEZI</name>
<dbReference type="InterPro" id="IPR050747">
    <property type="entry name" value="Mitochondrial_chaperone_BCS1"/>
</dbReference>
<dbReference type="Proteomes" id="UP001390339">
    <property type="component" value="Unassembled WGS sequence"/>
</dbReference>
<evidence type="ECO:0000256" key="7">
    <source>
        <dbReference type="ARBA" id="ARBA00022840"/>
    </source>
</evidence>
<evidence type="ECO:0000256" key="10">
    <source>
        <dbReference type="ARBA" id="ARBA00023136"/>
    </source>
</evidence>
<evidence type="ECO:0000256" key="4">
    <source>
        <dbReference type="ARBA" id="ARBA00022741"/>
    </source>
</evidence>
<comment type="subcellular location">
    <subcellularLocation>
        <location evidence="1">Mitochondrion inner membrane</location>
        <topology evidence="1">Single-pass membrane protein</topology>
    </subcellularLocation>
</comment>
<keyword evidence="5" id="KW-0999">Mitochondrion inner membrane</keyword>
<accession>A0ABR2IR85</accession>
<comment type="caution">
    <text evidence="16">The sequence shown here is derived from an EMBL/GenBank/DDBJ whole genome shotgun (WGS) entry which is preliminary data.</text>
</comment>
<keyword evidence="10" id="KW-0472">Membrane</keyword>